<dbReference type="EMBL" id="FPCK01000001">
    <property type="protein sequence ID" value="SFV30965.1"/>
    <property type="molecule type" value="Genomic_DNA"/>
</dbReference>
<evidence type="ECO:0000313" key="2">
    <source>
        <dbReference type="Proteomes" id="UP000199074"/>
    </source>
</evidence>
<sequence length="72" mass="7577">MSLQTLSTLTCLHCGTINTVTTSELPLGTLIGCSHCRRDLGQWCGAQLGFQPSLPIPAAVVSQAKGDTELSF</sequence>
<gene>
    <name evidence="1" type="ORF">SAMN05216456_1189</name>
</gene>
<dbReference type="Proteomes" id="UP000199074">
    <property type="component" value="Unassembled WGS sequence"/>
</dbReference>
<keyword evidence="2" id="KW-1185">Reference proteome</keyword>
<reference evidence="1 2" key="1">
    <citation type="submission" date="2016-10" db="EMBL/GenBank/DDBJ databases">
        <authorList>
            <person name="de Groot N.N."/>
        </authorList>
    </citation>
    <scope>NUCLEOTIDE SEQUENCE [LARGE SCALE GENOMIC DNA]</scope>
    <source>
        <strain evidence="1 2">IPL20</strain>
    </source>
</reference>
<evidence type="ECO:0000313" key="1">
    <source>
        <dbReference type="EMBL" id="SFV30965.1"/>
    </source>
</evidence>
<protein>
    <submittedName>
        <fullName evidence="1">Uncharacterized protein</fullName>
    </submittedName>
</protein>
<organism evidence="1 2">
    <name type="scientific">Devosia crocina</name>
    <dbReference type="NCBI Taxonomy" id="429728"/>
    <lineage>
        <taxon>Bacteria</taxon>
        <taxon>Pseudomonadati</taxon>
        <taxon>Pseudomonadota</taxon>
        <taxon>Alphaproteobacteria</taxon>
        <taxon>Hyphomicrobiales</taxon>
        <taxon>Devosiaceae</taxon>
        <taxon>Devosia</taxon>
    </lineage>
</organism>
<proteinExistence type="predicted"/>
<dbReference type="AlphaFoldDB" id="A0A1I7N8I7"/>
<accession>A0A1I7N8I7</accession>
<name>A0A1I7N8I7_9HYPH</name>